<dbReference type="GO" id="GO:0003700">
    <property type="term" value="F:DNA-binding transcription factor activity"/>
    <property type="evidence" value="ECO:0007669"/>
    <property type="project" value="InterPro"/>
</dbReference>
<dbReference type="InterPro" id="IPR037923">
    <property type="entry name" value="HTH-like"/>
</dbReference>
<dbReference type="SMART" id="SM00342">
    <property type="entry name" value="HTH_ARAC"/>
    <property type="match status" value="1"/>
</dbReference>
<dbReference type="Pfam" id="PF12833">
    <property type="entry name" value="HTH_18"/>
    <property type="match status" value="1"/>
</dbReference>
<evidence type="ECO:0000313" key="6">
    <source>
        <dbReference type="Proteomes" id="UP000290608"/>
    </source>
</evidence>
<dbReference type="AlphaFoldDB" id="A0A4Q0PMS0"/>
<dbReference type="RefSeq" id="WP_073099719.1">
    <property type="nucleotide sequence ID" value="NZ_QOVL01000010.1"/>
</dbReference>
<keyword evidence="1" id="KW-0805">Transcription regulation</keyword>
<dbReference type="InterPro" id="IPR018060">
    <property type="entry name" value="HTH_AraC"/>
</dbReference>
<protein>
    <submittedName>
        <fullName evidence="5">AraC-like DNA-binding protein</fullName>
    </submittedName>
</protein>
<gene>
    <name evidence="5" type="ORF">DSL99_2332</name>
</gene>
<dbReference type="InterPro" id="IPR014710">
    <property type="entry name" value="RmlC-like_jellyroll"/>
</dbReference>
<dbReference type="STRING" id="1122159.SAMN02745246_02623"/>
<dbReference type="Pfam" id="PF02311">
    <property type="entry name" value="AraC_binding"/>
    <property type="match status" value="1"/>
</dbReference>
<evidence type="ECO:0000259" key="4">
    <source>
        <dbReference type="PROSITE" id="PS01124"/>
    </source>
</evidence>
<feature type="domain" description="HTH araC/xylS-type" evidence="4">
    <location>
        <begin position="192"/>
        <end position="290"/>
    </location>
</feature>
<sequence>MKRIPVLNIKTFERKFNASDLYANDFANHIISNKNLVHKPHTHDFYLCVLFTEGSGKHEIDFATYPIQTGSVFFLNPGQTHFWQFDSQPEGYIFFHSLELFEVSFSKQRLENFPFYYSVNNSPVLNLNSNETAKIKIRFEEIYTEYRSENNYKTEKITSLINLAYIDLSRIYSTEKEEEKSKLSSTYSATLRAFEKLLEEYFKSEKAASFYAEKLNITTKHLNRILKTILNKTTTGLIKERTLLEAKRLIVHTENSLTEISEILDYEDYAYFSRIFKAKTKQTPLSFKNKYSH</sequence>
<reference evidence="5 6" key="1">
    <citation type="submission" date="2018-07" db="EMBL/GenBank/DDBJ databases">
        <title>Leeuwenhoekiella genomics.</title>
        <authorList>
            <person name="Tahon G."/>
            <person name="Willems A."/>
        </authorList>
    </citation>
    <scope>NUCLEOTIDE SEQUENCE [LARGE SCALE GENOMIC DNA]</scope>
    <source>
        <strain evidence="5 6">LMG 1345</strain>
    </source>
</reference>
<dbReference type="Gene3D" id="2.60.120.10">
    <property type="entry name" value="Jelly Rolls"/>
    <property type="match status" value="1"/>
</dbReference>
<dbReference type="PANTHER" id="PTHR43280:SF32">
    <property type="entry name" value="TRANSCRIPTIONAL REGULATORY PROTEIN"/>
    <property type="match status" value="1"/>
</dbReference>
<dbReference type="InterPro" id="IPR009057">
    <property type="entry name" value="Homeodomain-like_sf"/>
</dbReference>
<organism evidence="5 6">
    <name type="scientific">Leeuwenhoekiella marinoflava</name>
    <dbReference type="NCBI Taxonomy" id="988"/>
    <lineage>
        <taxon>Bacteria</taxon>
        <taxon>Pseudomonadati</taxon>
        <taxon>Bacteroidota</taxon>
        <taxon>Flavobacteriia</taxon>
        <taxon>Flavobacteriales</taxon>
        <taxon>Flavobacteriaceae</taxon>
        <taxon>Leeuwenhoekiella</taxon>
    </lineage>
</organism>
<evidence type="ECO:0000313" key="5">
    <source>
        <dbReference type="EMBL" id="RXG29097.1"/>
    </source>
</evidence>
<dbReference type="Gene3D" id="1.10.10.60">
    <property type="entry name" value="Homeodomain-like"/>
    <property type="match status" value="1"/>
</dbReference>
<keyword evidence="2 5" id="KW-0238">DNA-binding</keyword>
<accession>A0A4Q0PMS0</accession>
<dbReference type="GO" id="GO:0043565">
    <property type="term" value="F:sequence-specific DNA binding"/>
    <property type="evidence" value="ECO:0007669"/>
    <property type="project" value="InterPro"/>
</dbReference>
<evidence type="ECO:0000256" key="3">
    <source>
        <dbReference type="ARBA" id="ARBA00023163"/>
    </source>
</evidence>
<dbReference type="EMBL" id="QOVL01000010">
    <property type="protein sequence ID" value="RXG29097.1"/>
    <property type="molecule type" value="Genomic_DNA"/>
</dbReference>
<comment type="caution">
    <text evidence="5">The sequence shown here is derived from an EMBL/GenBank/DDBJ whole genome shotgun (WGS) entry which is preliminary data.</text>
</comment>
<keyword evidence="3" id="KW-0804">Transcription</keyword>
<dbReference type="InterPro" id="IPR003313">
    <property type="entry name" value="AraC-bd"/>
</dbReference>
<proteinExistence type="predicted"/>
<dbReference type="SUPFAM" id="SSF46689">
    <property type="entry name" value="Homeodomain-like"/>
    <property type="match status" value="1"/>
</dbReference>
<name>A0A4Q0PMS0_9FLAO</name>
<dbReference type="PANTHER" id="PTHR43280">
    <property type="entry name" value="ARAC-FAMILY TRANSCRIPTIONAL REGULATOR"/>
    <property type="match status" value="1"/>
</dbReference>
<evidence type="ECO:0000256" key="2">
    <source>
        <dbReference type="ARBA" id="ARBA00023125"/>
    </source>
</evidence>
<dbReference type="SUPFAM" id="SSF51215">
    <property type="entry name" value="Regulatory protein AraC"/>
    <property type="match status" value="1"/>
</dbReference>
<evidence type="ECO:0000256" key="1">
    <source>
        <dbReference type="ARBA" id="ARBA00023015"/>
    </source>
</evidence>
<dbReference type="Proteomes" id="UP000290608">
    <property type="component" value="Unassembled WGS sequence"/>
</dbReference>
<dbReference type="PROSITE" id="PS01124">
    <property type="entry name" value="HTH_ARAC_FAMILY_2"/>
    <property type="match status" value="1"/>
</dbReference>